<keyword evidence="5 7" id="KW-1133">Transmembrane helix</keyword>
<evidence type="ECO:0000256" key="5">
    <source>
        <dbReference type="ARBA" id="ARBA00022989"/>
    </source>
</evidence>
<name>A0ABD4RFA9_9CLOT</name>
<keyword evidence="6 7" id="KW-0472">Membrane</keyword>
<dbReference type="SUPFAM" id="SSF53448">
    <property type="entry name" value="Nucleotide-diphospho-sugar transferases"/>
    <property type="match status" value="1"/>
</dbReference>
<evidence type="ECO:0000313" key="9">
    <source>
        <dbReference type="EMBL" id="MBX7289825.1"/>
    </source>
</evidence>
<sequence length="318" mass="36238">MEEVLYLVVPCYNEEKVLHETSKRLVEKMNVLIDSKRISKRSKIMFVNDGSKDKTWEIIEELNAKESMIVGLKLSRNKGHQNALLAGLMTAKEKADMVISLDADLQDDVDVIDKFVEEYYKGNDVVYGVRSSRETDTIFKRSTAVGFYKFMKALGVDIVENHADYRLMSKRALEGLAEFKEVNLFLRGIVPLIGYNSSVVTYERHERFAGESKYPLKKMLAFAWDGITSFSIKPIRIITSLGFGILAISILMLFYFLVIKIMGKAVAGWTTIVCSIWMIGGIQLLSLGIIGEYIGKIYNETKNRPKFIIEKLLIREEN</sequence>
<evidence type="ECO:0000256" key="2">
    <source>
        <dbReference type="ARBA" id="ARBA00022676"/>
    </source>
</evidence>
<dbReference type="GO" id="GO:0016020">
    <property type="term" value="C:membrane"/>
    <property type="evidence" value="ECO:0007669"/>
    <property type="project" value="UniProtKB-SubCell"/>
</dbReference>
<dbReference type="RefSeq" id="WP_021874931.1">
    <property type="nucleotide sequence ID" value="NZ_CP018624.1"/>
</dbReference>
<evidence type="ECO:0000259" key="8">
    <source>
        <dbReference type="Pfam" id="PF00535"/>
    </source>
</evidence>
<proteinExistence type="predicted"/>
<dbReference type="InterPro" id="IPR029044">
    <property type="entry name" value="Nucleotide-diphossugar_trans"/>
</dbReference>
<dbReference type="AlphaFoldDB" id="A0ABD4RFA9"/>
<dbReference type="InterPro" id="IPR001173">
    <property type="entry name" value="Glyco_trans_2-like"/>
</dbReference>
<keyword evidence="2" id="KW-0328">Glycosyltransferase</keyword>
<feature type="transmembrane region" description="Helical" evidence="7">
    <location>
        <begin position="266"/>
        <end position="290"/>
    </location>
</feature>
<evidence type="ECO:0000256" key="6">
    <source>
        <dbReference type="ARBA" id="ARBA00023136"/>
    </source>
</evidence>
<evidence type="ECO:0000256" key="4">
    <source>
        <dbReference type="ARBA" id="ARBA00022692"/>
    </source>
</evidence>
<protein>
    <submittedName>
        <fullName evidence="9">Glycosyltransferase family 2 protein</fullName>
    </submittedName>
</protein>
<dbReference type="CDD" id="cd04187">
    <property type="entry name" value="DPM1_like_bac"/>
    <property type="match status" value="1"/>
</dbReference>
<keyword evidence="3" id="KW-0808">Transferase</keyword>
<dbReference type="GO" id="GO:0016757">
    <property type="term" value="F:glycosyltransferase activity"/>
    <property type="evidence" value="ECO:0007669"/>
    <property type="project" value="UniProtKB-KW"/>
</dbReference>
<dbReference type="GeneID" id="66300943"/>
<dbReference type="PANTHER" id="PTHR48090:SF1">
    <property type="entry name" value="PROPHAGE BACTOPRENOL GLUCOSYL TRANSFERASE HOMOLOG"/>
    <property type="match status" value="1"/>
</dbReference>
<dbReference type="KEGG" id="cchv:BTM20_03635"/>
<reference evidence="9 10" key="1">
    <citation type="submission" date="2021-08" db="EMBL/GenBank/DDBJ databases">
        <title>Genome sequence analysis of Clostridium chauvoei strains of European origin and evaluation of typing options for outbreak investigations.</title>
        <authorList>
            <person name="Abdel-Glil M."/>
            <person name="Thomas P."/>
            <person name="Seyboldt C."/>
        </authorList>
    </citation>
    <scope>NUCLEOTIDE SEQUENCE [LARGE SCALE GENOMIC DNA]</scope>
    <source>
        <strain evidence="9 10">S0260-09</strain>
    </source>
</reference>
<comment type="caution">
    <text evidence="9">The sequence shown here is derived from an EMBL/GenBank/DDBJ whole genome shotgun (WGS) entry which is preliminary data.</text>
</comment>
<keyword evidence="4 7" id="KW-0812">Transmembrane</keyword>
<feature type="transmembrane region" description="Helical" evidence="7">
    <location>
        <begin position="237"/>
        <end position="259"/>
    </location>
</feature>
<comment type="subcellular location">
    <subcellularLocation>
        <location evidence="1">Membrane</location>
        <topology evidence="1">Multi-pass membrane protein</topology>
    </subcellularLocation>
</comment>
<dbReference type="Pfam" id="PF00535">
    <property type="entry name" value="Glycos_transf_2"/>
    <property type="match status" value="1"/>
</dbReference>
<gene>
    <name evidence="9" type="ORF">K4H94_02000</name>
</gene>
<accession>A0ABD4RFA9</accession>
<evidence type="ECO:0000313" key="10">
    <source>
        <dbReference type="Proteomes" id="UP000775179"/>
    </source>
</evidence>
<feature type="domain" description="Glycosyltransferase 2-like" evidence="8">
    <location>
        <begin position="7"/>
        <end position="174"/>
    </location>
</feature>
<evidence type="ECO:0000256" key="1">
    <source>
        <dbReference type="ARBA" id="ARBA00004141"/>
    </source>
</evidence>
<evidence type="ECO:0000256" key="7">
    <source>
        <dbReference type="SAM" id="Phobius"/>
    </source>
</evidence>
<organism evidence="9 10">
    <name type="scientific">Clostridium chauvoei</name>
    <dbReference type="NCBI Taxonomy" id="46867"/>
    <lineage>
        <taxon>Bacteria</taxon>
        <taxon>Bacillati</taxon>
        <taxon>Bacillota</taxon>
        <taxon>Clostridia</taxon>
        <taxon>Eubacteriales</taxon>
        <taxon>Clostridiaceae</taxon>
        <taxon>Clostridium</taxon>
    </lineage>
</organism>
<dbReference type="InterPro" id="IPR050256">
    <property type="entry name" value="Glycosyltransferase_2"/>
</dbReference>
<dbReference type="PANTHER" id="PTHR48090">
    <property type="entry name" value="UNDECAPRENYL-PHOSPHATE 4-DEOXY-4-FORMAMIDO-L-ARABINOSE TRANSFERASE-RELATED"/>
    <property type="match status" value="1"/>
</dbReference>
<dbReference type="EMBL" id="JAIFTX010000003">
    <property type="protein sequence ID" value="MBX7289825.1"/>
    <property type="molecule type" value="Genomic_DNA"/>
</dbReference>
<evidence type="ECO:0000256" key="3">
    <source>
        <dbReference type="ARBA" id="ARBA00022679"/>
    </source>
</evidence>
<dbReference type="Proteomes" id="UP000775179">
    <property type="component" value="Unassembled WGS sequence"/>
</dbReference>
<dbReference type="Gene3D" id="3.90.550.10">
    <property type="entry name" value="Spore Coat Polysaccharide Biosynthesis Protein SpsA, Chain A"/>
    <property type="match status" value="1"/>
</dbReference>